<feature type="domain" description="Methionyl/Valyl/Leucyl/Isoleucyl-tRNA synthetase anticodon-binding" evidence="12">
    <location>
        <begin position="640"/>
        <end position="751"/>
    </location>
</feature>
<comment type="catalytic activity">
    <reaction evidence="8 9">
        <text>tRNA(Leu) + L-leucine + ATP = L-leucyl-tRNA(Leu) + AMP + diphosphate</text>
        <dbReference type="Rhea" id="RHEA:11688"/>
        <dbReference type="Rhea" id="RHEA-COMP:9613"/>
        <dbReference type="Rhea" id="RHEA-COMP:9622"/>
        <dbReference type="ChEBI" id="CHEBI:30616"/>
        <dbReference type="ChEBI" id="CHEBI:33019"/>
        <dbReference type="ChEBI" id="CHEBI:57427"/>
        <dbReference type="ChEBI" id="CHEBI:78442"/>
        <dbReference type="ChEBI" id="CHEBI:78494"/>
        <dbReference type="ChEBI" id="CHEBI:456215"/>
        <dbReference type="EC" id="6.1.1.4"/>
    </reaction>
</comment>
<evidence type="ECO:0000256" key="1">
    <source>
        <dbReference type="ARBA" id="ARBA00005594"/>
    </source>
</evidence>
<dbReference type="EMBL" id="LCRB01000001">
    <property type="protein sequence ID" value="KKW27248.1"/>
    <property type="molecule type" value="Genomic_DNA"/>
</dbReference>
<comment type="subcellular location">
    <subcellularLocation>
        <location evidence="9">Cytoplasm</location>
    </subcellularLocation>
</comment>
<evidence type="ECO:0000313" key="15">
    <source>
        <dbReference type="EMBL" id="KKW27248.1"/>
    </source>
</evidence>
<dbReference type="Gene3D" id="3.40.50.620">
    <property type="entry name" value="HUPs"/>
    <property type="match status" value="2"/>
</dbReference>
<feature type="binding site" evidence="9">
    <location>
        <position position="573"/>
    </location>
    <ligand>
        <name>ATP</name>
        <dbReference type="ChEBI" id="CHEBI:30616"/>
    </ligand>
</feature>
<evidence type="ECO:0000259" key="12">
    <source>
        <dbReference type="Pfam" id="PF08264"/>
    </source>
</evidence>
<dbReference type="InterPro" id="IPR014729">
    <property type="entry name" value="Rossmann-like_a/b/a_fold"/>
</dbReference>
<dbReference type="InterPro" id="IPR009080">
    <property type="entry name" value="tRNAsynth_Ia_anticodon-bd"/>
</dbReference>
<evidence type="ECO:0000256" key="10">
    <source>
        <dbReference type="RuleBase" id="RU363035"/>
    </source>
</evidence>
<dbReference type="HAMAP" id="MF_00049_B">
    <property type="entry name" value="Leu_tRNA_synth_B"/>
    <property type="match status" value="1"/>
</dbReference>
<evidence type="ECO:0000256" key="7">
    <source>
        <dbReference type="ARBA" id="ARBA00023146"/>
    </source>
</evidence>
<dbReference type="Pfam" id="PF09334">
    <property type="entry name" value="tRNA-synt_1g"/>
    <property type="match status" value="1"/>
</dbReference>
<dbReference type="GO" id="GO:0005524">
    <property type="term" value="F:ATP binding"/>
    <property type="evidence" value="ECO:0007669"/>
    <property type="project" value="UniProtKB-UniRule"/>
</dbReference>
<feature type="short sequence motif" description="'KMSKS' region" evidence="9">
    <location>
        <begin position="570"/>
        <end position="574"/>
    </location>
</feature>
<feature type="domain" description="Methionyl/Leucyl tRNA synthetase" evidence="13">
    <location>
        <begin position="43"/>
        <end position="182"/>
    </location>
</feature>
<keyword evidence="3 9" id="KW-0436">Ligase</keyword>
<dbReference type="Pfam" id="PF13603">
    <property type="entry name" value="tRNA-synt_1_2"/>
    <property type="match status" value="1"/>
</dbReference>
<dbReference type="PANTHER" id="PTHR43740:SF2">
    <property type="entry name" value="LEUCINE--TRNA LIGASE, MITOCHONDRIAL"/>
    <property type="match status" value="1"/>
</dbReference>
<dbReference type="GO" id="GO:0006429">
    <property type="term" value="P:leucyl-tRNA aminoacylation"/>
    <property type="evidence" value="ECO:0007669"/>
    <property type="project" value="UniProtKB-UniRule"/>
</dbReference>
<organism evidence="15 16">
    <name type="scientific">candidate division Kazan bacterium GW2011_GWB1_52_7</name>
    <dbReference type="NCBI Taxonomy" id="1620414"/>
    <lineage>
        <taxon>Bacteria</taxon>
        <taxon>Bacteria division Kazan-3B-28</taxon>
    </lineage>
</organism>
<dbReference type="PATRIC" id="fig|1620414.3.peg.192"/>
<keyword evidence="5 9" id="KW-0067">ATP-binding</keyword>
<dbReference type="Pfam" id="PF00133">
    <property type="entry name" value="tRNA-synt_1"/>
    <property type="match status" value="1"/>
</dbReference>
<dbReference type="EC" id="6.1.1.4" evidence="9"/>
<proteinExistence type="inferred from homology"/>
<keyword evidence="6 9" id="KW-0648">Protein biosynthesis</keyword>
<dbReference type="AlphaFoldDB" id="A0A0G1X7T8"/>
<name>A0A0G1X7T8_UNCK3</name>
<dbReference type="SUPFAM" id="SSF50677">
    <property type="entry name" value="ValRS/IleRS/LeuRS editing domain"/>
    <property type="match status" value="1"/>
</dbReference>
<dbReference type="FunFam" id="1.10.730.10:FF:000002">
    <property type="entry name" value="Leucine--tRNA ligase"/>
    <property type="match status" value="1"/>
</dbReference>
<keyword evidence="7 9" id="KW-0030">Aminoacyl-tRNA synthetase</keyword>
<dbReference type="CDD" id="cd00812">
    <property type="entry name" value="LeuRS_core"/>
    <property type="match status" value="1"/>
</dbReference>
<evidence type="ECO:0000259" key="11">
    <source>
        <dbReference type="Pfam" id="PF00133"/>
    </source>
</evidence>
<evidence type="ECO:0000256" key="6">
    <source>
        <dbReference type="ARBA" id="ARBA00022917"/>
    </source>
</evidence>
<protein>
    <recommendedName>
        <fullName evidence="9">Leucine--tRNA ligase</fullName>
        <ecNumber evidence="9">6.1.1.4</ecNumber>
    </recommendedName>
    <alternativeName>
        <fullName evidence="9">Leucyl-tRNA synthetase</fullName>
        <shortName evidence="9">LeuRS</shortName>
    </alternativeName>
</protein>
<dbReference type="GO" id="GO:0002161">
    <property type="term" value="F:aminoacyl-tRNA deacylase activity"/>
    <property type="evidence" value="ECO:0007669"/>
    <property type="project" value="InterPro"/>
</dbReference>
<evidence type="ECO:0000259" key="13">
    <source>
        <dbReference type="Pfam" id="PF09334"/>
    </source>
</evidence>
<comment type="similarity">
    <text evidence="1 9 10">Belongs to the class-I aminoacyl-tRNA synthetase family.</text>
</comment>
<feature type="domain" description="Leucyl-tRNA synthetase editing" evidence="14">
    <location>
        <begin position="222"/>
        <end position="398"/>
    </location>
</feature>
<dbReference type="GO" id="GO:0004823">
    <property type="term" value="F:leucine-tRNA ligase activity"/>
    <property type="evidence" value="ECO:0007669"/>
    <property type="project" value="UniProtKB-UniRule"/>
</dbReference>
<dbReference type="Pfam" id="PF08264">
    <property type="entry name" value="Anticodon_1"/>
    <property type="match status" value="1"/>
</dbReference>
<accession>A0A0G1X7T8</accession>
<evidence type="ECO:0000259" key="14">
    <source>
        <dbReference type="Pfam" id="PF13603"/>
    </source>
</evidence>
<feature type="domain" description="Aminoacyl-tRNA synthetase class Ia" evidence="11">
    <location>
        <begin position="409"/>
        <end position="597"/>
    </location>
</feature>
<gene>
    <name evidence="9" type="primary">leuS</name>
    <name evidence="15" type="ORF">VF00_C0001G0183</name>
</gene>
<evidence type="ECO:0000256" key="9">
    <source>
        <dbReference type="HAMAP-Rule" id="MF_00049"/>
    </source>
</evidence>
<dbReference type="PANTHER" id="PTHR43740">
    <property type="entry name" value="LEUCYL-TRNA SYNTHETASE"/>
    <property type="match status" value="1"/>
</dbReference>
<dbReference type="InterPro" id="IPR009008">
    <property type="entry name" value="Val/Leu/Ile-tRNA-synth_edit"/>
</dbReference>
<dbReference type="InterPro" id="IPR002300">
    <property type="entry name" value="aa-tRNA-synth_Ia"/>
</dbReference>
<evidence type="ECO:0000256" key="2">
    <source>
        <dbReference type="ARBA" id="ARBA00022490"/>
    </source>
</evidence>
<dbReference type="SUPFAM" id="SSF52374">
    <property type="entry name" value="Nucleotidylyl transferase"/>
    <property type="match status" value="1"/>
</dbReference>
<dbReference type="InterPro" id="IPR015413">
    <property type="entry name" value="Methionyl/Leucyl_tRNA_Synth"/>
</dbReference>
<dbReference type="InterPro" id="IPR025709">
    <property type="entry name" value="Leu_tRNA-synth_edit"/>
</dbReference>
<dbReference type="CDD" id="cd07958">
    <property type="entry name" value="Anticodon_Ia_Leu_BEm"/>
    <property type="match status" value="1"/>
</dbReference>
<dbReference type="NCBIfam" id="TIGR00396">
    <property type="entry name" value="leuS_bact"/>
    <property type="match status" value="1"/>
</dbReference>
<dbReference type="InterPro" id="IPR002302">
    <property type="entry name" value="Leu-tRNA-ligase"/>
</dbReference>
<dbReference type="InterPro" id="IPR013155">
    <property type="entry name" value="M/V/L/I-tRNA-synth_anticd-bd"/>
</dbReference>
<evidence type="ECO:0000256" key="4">
    <source>
        <dbReference type="ARBA" id="ARBA00022741"/>
    </source>
</evidence>
<comment type="caution">
    <text evidence="15">The sequence shown here is derived from an EMBL/GenBank/DDBJ whole genome shotgun (WGS) entry which is preliminary data.</text>
</comment>
<evidence type="ECO:0000256" key="8">
    <source>
        <dbReference type="ARBA" id="ARBA00047469"/>
    </source>
</evidence>
<evidence type="ECO:0000256" key="3">
    <source>
        <dbReference type="ARBA" id="ARBA00022598"/>
    </source>
</evidence>
<dbReference type="PROSITE" id="PS00178">
    <property type="entry name" value="AA_TRNA_LIGASE_I"/>
    <property type="match status" value="1"/>
</dbReference>
<comment type="caution">
    <text evidence="9">Lacks conserved residue(s) required for the propagation of feature annotation.</text>
</comment>
<evidence type="ECO:0000256" key="5">
    <source>
        <dbReference type="ARBA" id="ARBA00022840"/>
    </source>
</evidence>
<dbReference type="Proteomes" id="UP000034913">
    <property type="component" value="Unassembled WGS sequence"/>
</dbReference>
<keyword evidence="2 9" id="KW-0963">Cytoplasm</keyword>
<evidence type="ECO:0000313" key="16">
    <source>
        <dbReference type="Proteomes" id="UP000034913"/>
    </source>
</evidence>
<sequence length="784" mass="89509">MKEGHYDHLAIEAKWQKYWDREKLFTAKTGAKAPKAYTLDMFAYPSGDGLHVGHPRGYIATDIFARYYRMRGMNVLRPVGWDAFGLPAENYAIKVGKPPAETTKENIKRFTKQLKSLGFVYDWEREINTSEPEYYKWTQWLFKVLYDNGYAYQKEAYANWCPSCQTVLANEQVANGRCERCDTLVEQKLLKQWFFKITDFADELISGLDKVDWPESTKVGQRNWIGRSEGASLKFQIPNSKFQIEVFTTRADTMFGATYLVLAPEHPVIKNEKLKIKNLEEVAQYIETTKKKSELERQIQKEKTGVQLEGVTAVNPATGKEIPIWVADYVLMDYGTGAIMAVPAHDERDFEFAKKFDLPVERVIKGGELPSTGHGQLINSGEFSGRNSMAAAADMAKQFGGKMQIQYKLHDWLISRQRYWGAPIPIIYKKGQPMLVEEKDLPVMLPTDVDFKPTGQSPLLGSKEFQKDVEKKYGKGARRELDTMDTFVCSSWYFLRYCDPHNEKEFADKKSLKYWMPVDLYIGGAEHTNGHLLYARFITKVLHKLGYLNFDEPFLKLRHQGLILAPDGEKMSKSRGNVINPDDLIAKYGADTLRVYEMFMGPFDQTVAWDTNGVTGVRKFLERAYKLVQERKSALASEDSSVHRLVKKVTEDIEEMKFNTVVSGMMEFVNDMSRVKDGGWTESFVKVLAPFAPHLAEEMWQKILGKQKSVFASTWPTFDPSKIAHTTVVIVVQEKGKLRGTVNLPAGASKDEVLTAVMQDERLAKIAKMASREVFVPDKIINFV</sequence>
<dbReference type="GO" id="GO:0005829">
    <property type="term" value="C:cytosol"/>
    <property type="evidence" value="ECO:0007669"/>
    <property type="project" value="TreeGrafter"/>
</dbReference>
<dbReference type="SUPFAM" id="SSF47323">
    <property type="entry name" value="Anticodon-binding domain of a subclass of class I aminoacyl-tRNA synthetases"/>
    <property type="match status" value="1"/>
</dbReference>
<dbReference type="Gene3D" id="1.10.730.10">
    <property type="entry name" value="Isoleucyl-tRNA Synthetase, Domain 1"/>
    <property type="match status" value="1"/>
</dbReference>
<keyword evidence="4 9" id="KW-0547">Nucleotide-binding</keyword>
<reference evidence="15 16" key="1">
    <citation type="journal article" date="2015" name="Nature">
        <title>rRNA introns, odd ribosomes, and small enigmatic genomes across a large radiation of phyla.</title>
        <authorList>
            <person name="Brown C.T."/>
            <person name="Hug L.A."/>
            <person name="Thomas B.C."/>
            <person name="Sharon I."/>
            <person name="Castelle C.J."/>
            <person name="Singh A."/>
            <person name="Wilkins M.J."/>
            <person name="Williams K.H."/>
            <person name="Banfield J.F."/>
        </authorList>
    </citation>
    <scope>NUCLEOTIDE SEQUENCE [LARGE SCALE GENOMIC DNA]</scope>
</reference>
<dbReference type="InterPro" id="IPR001412">
    <property type="entry name" value="aa-tRNA-synth_I_CS"/>
</dbReference>
<dbReference type="PRINTS" id="PR00985">
    <property type="entry name" value="TRNASYNTHLEU"/>
</dbReference>